<proteinExistence type="predicted"/>
<reference evidence="2 3" key="1">
    <citation type="submission" date="2023-10" db="EMBL/GenBank/DDBJ databases">
        <title>Complete genome sequence of Shewanella sp. DAU334.</title>
        <authorList>
            <person name="Lee Y.-S."/>
            <person name="Jeong H.-R."/>
            <person name="Hwang E.-J."/>
            <person name="Choi Y.-L."/>
            <person name="Kim G.-D."/>
        </authorList>
    </citation>
    <scope>NUCLEOTIDE SEQUENCE [LARGE SCALE GENOMIC DNA]</scope>
    <source>
        <strain evidence="2 3">DAU334</strain>
    </source>
</reference>
<dbReference type="Proteomes" id="UP001529491">
    <property type="component" value="Chromosome"/>
</dbReference>
<accession>A0ABZ0K2Z0</accession>
<keyword evidence="3" id="KW-1185">Reference proteome</keyword>
<feature type="chain" id="PRO_5045230441" evidence="1">
    <location>
        <begin position="22"/>
        <end position="670"/>
    </location>
</feature>
<feature type="signal peptide" evidence="1">
    <location>
        <begin position="1"/>
        <end position="21"/>
    </location>
</feature>
<keyword evidence="1" id="KW-0732">Signal</keyword>
<dbReference type="EMBL" id="CP136522">
    <property type="protein sequence ID" value="WOT06751.1"/>
    <property type="molecule type" value="Genomic_DNA"/>
</dbReference>
<dbReference type="InterPro" id="IPR020016">
    <property type="entry name" value="Decahaem-assoc_OM_MtrB/PioB"/>
</dbReference>
<evidence type="ECO:0000313" key="2">
    <source>
        <dbReference type="EMBL" id="WOT06751.1"/>
    </source>
</evidence>
<name>A0ABZ0K2Z0_9GAMM</name>
<gene>
    <name evidence="2" type="ORF">RGE70_08380</name>
</gene>
<dbReference type="Pfam" id="PF11854">
    <property type="entry name" value="MtrB_PioB"/>
    <property type="match status" value="1"/>
</dbReference>
<sequence length="670" mass="74089">MKFKLSLITLALATCSNGAFAFDFGVTSANTQTQAASSSKWACKKCTSDQSVIGQAGIELGAMDSDDDNAANNLKYTDGFAAGVNADVVYNKQGYRTEVVADHLGSEQGYIALKTGELGVWNIKASFDEKQRFGKNAESVWLAEDNNLVEQDQLVYQSLDLERKKSAIEAKLKLDMLSSYIRFSNEDKTGNRASSMSNGSITAVNIVAPVDSQTQNMAAGVSLSGQNWLTELSYKGSWFDNDIDSLEMNGAGFPISSQSPDNQSQFITLAGRYSLGKTHLSGRLTQGSMTQDADFVTLNGVTSGLTNADTEVETLDANFKVTSSVISGLRLKASIDYSDRDNKTEINEYEQYSFDELSGDFEANSNLDTTRTAYKLSASYHLGKGQRVEAGYDRIEMERSDQDREETDDNIFWAQWRATGFDKWDIRLKGLYSDRGGSEFLYDEMGSSKENTLMRKYYLADKKSSTAEIFVTHAPLESLSLSFRSYYGLDDYTNTDIGLVESKDYGYDLGLSWQALQDLDINIDGGYQWIDSEQASAQTTNIDMWQADTEDQFGFAGIGFHYTGLSDRGINISADYSYSISISDSYSSGYNVLGDYEATTHNVTVQATYAMTEHTVVGLKYQFETYEDSDDTQLPSSYYPGTGPTGLTTLGIHNLDYDAHLILATLQYRF</sequence>
<dbReference type="NCBIfam" id="TIGR03509">
    <property type="entry name" value="OMP_MtrB_PioB"/>
    <property type="match status" value="1"/>
</dbReference>
<evidence type="ECO:0000256" key="1">
    <source>
        <dbReference type="SAM" id="SignalP"/>
    </source>
</evidence>
<protein>
    <submittedName>
        <fullName evidence="2">MtrB/PioB family decaheme-associated outer membrane protein</fullName>
    </submittedName>
</protein>
<dbReference type="SUPFAM" id="SSF56935">
    <property type="entry name" value="Porins"/>
    <property type="match status" value="1"/>
</dbReference>
<dbReference type="RefSeq" id="WP_310471023.1">
    <property type="nucleotide sequence ID" value="NZ_CP136522.1"/>
</dbReference>
<organism evidence="2 3">
    <name type="scientific">Shewanella youngdeokensis</name>
    <dbReference type="NCBI Taxonomy" id="2999068"/>
    <lineage>
        <taxon>Bacteria</taxon>
        <taxon>Pseudomonadati</taxon>
        <taxon>Pseudomonadota</taxon>
        <taxon>Gammaproteobacteria</taxon>
        <taxon>Alteromonadales</taxon>
        <taxon>Shewanellaceae</taxon>
        <taxon>Shewanella</taxon>
    </lineage>
</organism>
<evidence type="ECO:0000313" key="3">
    <source>
        <dbReference type="Proteomes" id="UP001529491"/>
    </source>
</evidence>